<dbReference type="AlphaFoldDB" id="A0A1B8AQX2"/>
<organism evidence="3 4">
    <name type="scientific">Fusarium poae</name>
    <dbReference type="NCBI Taxonomy" id="36050"/>
    <lineage>
        <taxon>Eukaryota</taxon>
        <taxon>Fungi</taxon>
        <taxon>Dikarya</taxon>
        <taxon>Ascomycota</taxon>
        <taxon>Pezizomycotina</taxon>
        <taxon>Sordariomycetes</taxon>
        <taxon>Hypocreomycetidae</taxon>
        <taxon>Hypocreales</taxon>
        <taxon>Nectriaceae</taxon>
        <taxon>Fusarium</taxon>
    </lineage>
</organism>
<evidence type="ECO:0000256" key="1">
    <source>
        <dbReference type="SAM" id="Coils"/>
    </source>
</evidence>
<dbReference type="OMA" id="QPHETFI"/>
<feature type="region of interest" description="Disordered" evidence="2">
    <location>
        <begin position="215"/>
        <end position="243"/>
    </location>
</feature>
<proteinExistence type="predicted"/>
<keyword evidence="4" id="KW-1185">Reference proteome</keyword>
<feature type="compositionally biased region" description="Polar residues" evidence="2">
    <location>
        <begin position="276"/>
        <end position="286"/>
    </location>
</feature>
<dbReference type="Proteomes" id="UP000091967">
    <property type="component" value="Unassembled WGS sequence"/>
</dbReference>
<evidence type="ECO:0000313" key="4">
    <source>
        <dbReference type="Proteomes" id="UP000091967"/>
    </source>
</evidence>
<dbReference type="EMBL" id="LYXU01000003">
    <property type="protein sequence ID" value="OBS22880.1"/>
    <property type="molecule type" value="Genomic_DNA"/>
</dbReference>
<feature type="coiled-coil region" evidence="1">
    <location>
        <begin position="451"/>
        <end position="512"/>
    </location>
</feature>
<sequence>MLYRRILPKPQCPGVASLTEVSNIQPHETFISYQDQFSVVPVIPHQTTDNTQSTVRPSLISENCLGLFDRQCPIQNPNRNATSLKTPCAGLHNKYIHPSSILQRKRDKRHAKLINDLAYLKTNWSGQDWIPADVRKGLRQHGLQDPAKNVIKYVRRITELALSRGIELKTLWNDGGALRKAVTSEAAAKATKLPPQRGLPLLHLSTKVAKTVYENMSSTDRQPPSAFPYTLSNEPASPSPLPERIQSVVSFDGDPFAENNLEIEDNSPSPTPHPADSSTLSDQSYNDPAESLSGQKRAISPDADVTTILDAKRQHLVNMQNGLLAVDIDDLRRRHDKVVAEIDNAVVAKKRKDGIVCTSQATKEGLERVVKLKSDEIAILEKHLATVFAVDGPRDSDIGLDYGSLSITRALDDVMLAAGRQYIADAKRSKNMIINDLETVDRVIFSVLAERDRAEEDVAAARETANNLAGAIKTVESTRKAEAKKLKALAVITEMQNRLEQAKKAFEETDREAENVPNDVGGDWESILRIIGTEV</sequence>
<dbReference type="STRING" id="36050.A0A1B8AQX2"/>
<protein>
    <submittedName>
        <fullName evidence="3">Uncharacterized protein</fullName>
    </submittedName>
</protein>
<keyword evidence="1" id="KW-0175">Coiled coil</keyword>
<comment type="caution">
    <text evidence="3">The sequence shown here is derived from an EMBL/GenBank/DDBJ whole genome shotgun (WGS) entry which is preliminary data.</text>
</comment>
<evidence type="ECO:0000313" key="3">
    <source>
        <dbReference type="EMBL" id="OBS22880.1"/>
    </source>
</evidence>
<evidence type="ECO:0000256" key="2">
    <source>
        <dbReference type="SAM" id="MobiDB-lite"/>
    </source>
</evidence>
<feature type="region of interest" description="Disordered" evidence="2">
    <location>
        <begin position="256"/>
        <end position="298"/>
    </location>
</feature>
<gene>
    <name evidence="3" type="ORF">FPOA_09203</name>
</gene>
<name>A0A1B8AQX2_FUSPO</name>
<accession>A0A1B8AQX2</accession>
<reference evidence="3 4" key="1">
    <citation type="submission" date="2016-06" db="EMBL/GenBank/DDBJ databases">
        <title>Living apart together: crosstalk between the core and supernumerary genomes in a fungal plant pathogen.</title>
        <authorList>
            <person name="Vanheule A."/>
            <person name="Audenaert K."/>
            <person name="Warris S."/>
            <person name="Van De Geest H."/>
            <person name="Schijlen E."/>
            <person name="Hofte M."/>
            <person name="De Saeger S."/>
            <person name="Haesaert G."/>
            <person name="Waalwijk C."/>
            <person name="Van Der Lee T."/>
        </authorList>
    </citation>
    <scope>NUCLEOTIDE SEQUENCE [LARGE SCALE GENOMIC DNA]</scope>
    <source>
        <strain evidence="3 4">2516</strain>
    </source>
</reference>